<evidence type="ECO:0000256" key="2">
    <source>
        <dbReference type="ARBA" id="ARBA00010735"/>
    </source>
</evidence>
<dbReference type="PANTHER" id="PTHR34979:SF1">
    <property type="entry name" value="INNER MEMBRANE PROTEIN YGAZ"/>
    <property type="match status" value="1"/>
</dbReference>
<evidence type="ECO:0000256" key="9">
    <source>
        <dbReference type="SAM" id="Phobius"/>
    </source>
</evidence>
<evidence type="ECO:0000256" key="3">
    <source>
        <dbReference type="ARBA" id="ARBA00022448"/>
    </source>
</evidence>
<evidence type="ECO:0000256" key="6">
    <source>
        <dbReference type="ARBA" id="ARBA00022989"/>
    </source>
</evidence>
<organism evidence="10 11">
    <name type="scientific">Luedemannella helvata</name>
    <dbReference type="NCBI Taxonomy" id="349315"/>
    <lineage>
        <taxon>Bacteria</taxon>
        <taxon>Bacillati</taxon>
        <taxon>Actinomycetota</taxon>
        <taxon>Actinomycetes</taxon>
        <taxon>Micromonosporales</taxon>
        <taxon>Micromonosporaceae</taxon>
        <taxon>Luedemannella</taxon>
    </lineage>
</organism>
<gene>
    <name evidence="10" type="ORF">GCM10009681_14460</name>
</gene>
<keyword evidence="3" id="KW-0813">Transport</keyword>
<comment type="caution">
    <text evidence="10">The sequence shown here is derived from an EMBL/GenBank/DDBJ whole genome shotgun (WGS) entry which is preliminary data.</text>
</comment>
<evidence type="ECO:0000256" key="4">
    <source>
        <dbReference type="ARBA" id="ARBA00022475"/>
    </source>
</evidence>
<reference evidence="10 11" key="1">
    <citation type="journal article" date="2019" name="Int. J. Syst. Evol. Microbiol.">
        <title>The Global Catalogue of Microorganisms (GCM) 10K type strain sequencing project: providing services to taxonomists for standard genome sequencing and annotation.</title>
        <authorList>
            <consortium name="The Broad Institute Genomics Platform"/>
            <consortium name="The Broad Institute Genome Sequencing Center for Infectious Disease"/>
            <person name="Wu L."/>
            <person name="Ma J."/>
        </authorList>
    </citation>
    <scope>NUCLEOTIDE SEQUENCE [LARGE SCALE GENOMIC DNA]</scope>
    <source>
        <strain evidence="10 11">JCM 13249</strain>
    </source>
</reference>
<dbReference type="Pfam" id="PF03591">
    <property type="entry name" value="AzlC"/>
    <property type="match status" value="1"/>
</dbReference>
<feature type="transmembrane region" description="Helical" evidence="9">
    <location>
        <begin position="145"/>
        <end position="163"/>
    </location>
</feature>
<proteinExistence type="inferred from homology"/>
<keyword evidence="6 9" id="KW-1133">Transmembrane helix</keyword>
<feature type="region of interest" description="Disordered" evidence="8">
    <location>
        <begin position="210"/>
        <end position="229"/>
    </location>
</feature>
<dbReference type="InterPro" id="IPR011606">
    <property type="entry name" value="Brnchd-chn_aa_trnsp_permease"/>
</dbReference>
<protein>
    <submittedName>
        <fullName evidence="10">AzlC family ABC transporter permease</fullName>
    </submittedName>
</protein>
<comment type="similarity">
    <text evidence="2">Belongs to the AzlC family.</text>
</comment>
<dbReference type="Proteomes" id="UP001500655">
    <property type="component" value="Unassembled WGS sequence"/>
</dbReference>
<feature type="transmembrane region" description="Helical" evidence="9">
    <location>
        <begin position="116"/>
        <end position="139"/>
    </location>
</feature>
<evidence type="ECO:0000256" key="7">
    <source>
        <dbReference type="ARBA" id="ARBA00023136"/>
    </source>
</evidence>
<dbReference type="EMBL" id="BAAALS010000005">
    <property type="protein sequence ID" value="GAA1744663.1"/>
    <property type="molecule type" value="Genomic_DNA"/>
</dbReference>
<comment type="subcellular location">
    <subcellularLocation>
        <location evidence="1">Cell membrane</location>
        <topology evidence="1">Multi-pass membrane protein</topology>
    </subcellularLocation>
</comment>
<sequence>MRDVLALSVAAGFVGLSFGAIAIASGLPGWAVIAMSAIVFAGGSQFMAVSMLVAGNPVAAVLGGLLLNARHFPFGMAVADVLGARWRNRLVGSHILIDESVAFALAQPDARLRRQAYWMTGFALFVCWNIGTVAGLLLGNAVGDPAAIGLDAAFPAGLLALILPGLREPAARRVAVIGALVAVLATPLLPAGLPVLLSLVGLVAAGVGRPGQAGQEGPSGGVDRAEATA</sequence>
<feature type="transmembrane region" description="Helical" evidence="9">
    <location>
        <begin position="46"/>
        <end position="67"/>
    </location>
</feature>
<keyword evidence="11" id="KW-1185">Reference proteome</keyword>
<evidence type="ECO:0000256" key="8">
    <source>
        <dbReference type="SAM" id="MobiDB-lite"/>
    </source>
</evidence>
<evidence type="ECO:0000256" key="5">
    <source>
        <dbReference type="ARBA" id="ARBA00022692"/>
    </source>
</evidence>
<evidence type="ECO:0000256" key="1">
    <source>
        <dbReference type="ARBA" id="ARBA00004651"/>
    </source>
</evidence>
<dbReference type="PANTHER" id="PTHR34979">
    <property type="entry name" value="INNER MEMBRANE PROTEIN YGAZ"/>
    <property type="match status" value="1"/>
</dbReference>
<keyword evidence="5 9" id="KW-0812">Transmembrane</keyword>
<accession>A0ABN2JZD3</accession>
<evidence type="ECO:0000313" key="11">
    <source>
        <dbReference type="Proteomes" id="UP001500655"/>
    </source>
</evidence>
<name>A0ABN2JZD3_9ACTN</name>
<keyword evidence="4" id="KW-1003">Cell membrane</keyword>
<feature type="transmembrane region" description="Helical" evidence="9">
    <location>
        <begin position="175"/>
        <end position="200"/>
    </location>
</feature>
<keyword evidence="7 9" id="KW-0472">Membrane</keyword>
<evidence type="ECO:0000313" key="10">
    <source>
        <dbReference type="EMBL" id="GAA1744663.1"/>
    </source>
</evidence>